<dbReference type="EMBL" id="JAESWA010000022">
    <property type="protein sequence ID" value="MBL4931712.1"/>
    <property type="molecule type" value="Genomic_DNA"/>
</dbReference>
<feature type="compositionally biased region" description="Basic and acidic residues" evidence="1">
    <location>
        <begin position="7"/>
        <end position="21"/>
    </location>
</feature>
<feature type="compositionally biased region" description="Polar residues" evidence="1">
    <location>
        <begin position="27"/>
        <end position="38"/>
    </location>
</feature>
<reference evidence="2" key="1">
    <citation type="submission" date="2021-01" db="EMBL/GenBank/DDBJ databases">
        <title>Genome public.</title>
        <authorList>
            <person name="Liu C."/>
            <person name="Sun Q."/>
        </authorList>
    </citation>
    <scope>NUCLEOTIDE SEQUENCE</scope>
    <source>
        <strain evidence="2">YIM B02565</strain>
    </source>
</reference>
<gene>
    <name evidence="2" type="ORF">JK634_07840</name>
</gene>
<evidence type="ECO:0000313" key="3">
    <source>
        <dbReference type="Proteomes" id="UP000623681"/>
    </source>
</evidence>
<sequence>MAVNKNRKPDKSRSQFERVEYDIPTDEVQTNTSHTANKPQPKFVKK</sequence>
<proteinExistence type="predicted"/>
<dbReference type="AlphaFoldDB" id="A0A937FG90"/>
<evidence type="ECO:0000313" key="2">
    <source>
        <dbReference type="EMBL" id="MBL4931712.1"/>
    </source>
</evidence>
<dbReference type="Proteomes" id="UP000623681">
    <property type="component" value="Unassembled WGS sequence"/>
</dbReference>
<protein>
    <submittedName>
        <fullName evidence="2">Uncharacterized protein</fullName>
    </submittedName>
</protein>
<feature type="region of interest" description="Disordered" evidence="1">
    <location>
        <begin position="1"/>
        <end position="46"/>
    </location>
</feature>
<organism evidence="2 3">
    <name type="scientific">Clostridium paridis</name>
    <dbReference type="NCBI Taxonomy" id="2803863"/>
    <lineage>
        <taxon>Bacteria</taxon>
        <taxon>Bacillati</taxon>
        <taxon>Bacillota</taxon>
        <taxon>Clostridia</taxon>
        <taxon>Eubacteriales</taxon>
        <taxon>Clostridiaceae</taxon>
        <taxon>Clostridium</taxon>
    </lineage>
</organism>
<comment type="caution">
    <text evidence="2">The sequence shown here is derived from an EMBL/GenBank/DDBJ whole genome shotgun (WGS) entry which is preliminary data.</text>
</comment>
<name>A0A937FG90_9CLOT</name>
<accession>A0A937FG90</accession>
<dbReference type="RefSeq" id="WP_202767099.1">
    <property type="nucleotide sequence ID" value="NZ_JAESWA010000022.1"/>
</dbReference>
<keyword evidence="3" id="KW-1185">Reference proteome</keyword>
<evidence type="ECO:0000256" key="1">
    <source>
        <dbReference type="SAM" id="MobiDB-lite"/>
    </source>
</evidence>